<accession>A0A1B8G9W4</accession>
<dbReference type="Gene3D" id="2.60.40.1390">
    <property type="entry name" value="NDT80 DNA-binding domain"/>
    <property type="match status" value="2"/>
</dbReference>
<dbReference type="GO" id="GO:0000228">
    <property type="term" value="C:nuclear chromosome"/>
    <property type="evidence" value="ECO:0007669"/>
    <property type="project" value="TreeGrafter"/>
</dbReference>
<feature type="domain" description="NDT80" evidence="4">
    <location>
        <begin position="99"/>
        <end position="331"/>
    </location>
</feature>
<dbReference type="PROSITE" id="PS51517">
    <property type="entry name" value="NDT80"/>
    <property type="match status" value="1"/>
</dbReference>
<dbReference type="GO" id="GO:0051321">
    <property type="term" value="P:meiotic cell cycle"/>
    <property type="evidence" value="ECO:0007669"/>
    <property type="project" value="TreeGrafter"/>
</dbReference>
<dbReference type="GO" id="GO:0003677">
    <property type="term" value="F:DNA binding"/>
    <property type="evidence" value="ECO:0007669"/>
    <property type="project" value="UniProtKB-KW"/>
</dbReference>
<keyword evidence="6" id="KW-1185">Reference proteome</keyword>
<reference evidence="5 6" key="1">
    <citation type="submission" date="2016-03" db="EMBL/GenBank/DDBJ databases">
        <title>Comparative genomics of Pseudogymnoascus destructans, the fungus causing white-nose syndrome of bats.</title>
        <authorList>
            <person name="Palmer J.M."/>
            <person name="Drees K.P."/>
            <person name="Foster J.T."/>
            <person name="Lindner D.L."/>
        </authorList>
    </citation>
    <scope>NUCLEOTIDE SEQUENCE [LARGE SCALE GENOMIC DNA]</scope>
    <source>
        <strain evidence="5 6">UAMH 10579</strain>
    </source>
</reference>
<proteinExistence type="predicted"/>
<sequence length="548" mass="59648">MAGYDGLSMSSQPSVDVMRLPQGAGDNSEAYSQASDFSGEAMLYVDDDLGRSMRTYLRGSNDLNVDLSSLPVFTPNNHYDFAPGFDDSLAYNNGGYFDNLLDPGAAVPEFSPANLDNKLLGFGAPIHKTQVLDSGGQTWPRLAAELNGMFSIAEDVFEGETGGRPLELTCYRRNLFQISGAIILSRTTAQALVEQGGQVAIQDLVAVLSATESIEGKPTEIISVPWKAAAANSSASEDKAGAAPANIPIDLSSNQEADPIYVNIPIAWRRLQFKYATANNGRRKGLQQHYQIQITLMAKTEGDGQLIKIAEIQSNPIVVRGRSPKNFDSSKDVPLSERKQSDPMNRMRSAGSVAAATPQWIEPALSQASNKYYSQKSYIVSTPLAQSGTQPPLEQVSSWPHMSPTPPSPGPLEPRAKRLASGSPVAAKRRPPVPPTDWHHTEIKEEFRAPPAQKAPIGLSVSDDDVHTVISDTSASPPTDSIPTRPLAASPLEKLDQLYEYFPLSLDDWMQPVDAIYRPHVVHHLRAPEVKAQEVRSKPKRYFSAMND</sequence>
<dbReference type="InterPro" id="IPR008967">
    <property type="entry name" value="p53-like_TF_DNA-bd_sf"/>
</dbReference>
<dbReference type="AlphaFoldDB" id="A0A1B8G9W4"/>
<evidence type="ECO:0000313" key="5">
    <source>
        <dbReference type="EMBL" id="OBT92633.1"/>
    </source>
</evidence>
<dbReference type="RefSeq" id="XP_018126366.1">
    <property type="nucleotide sequence ID" value="XM_018279230.1"/>
</dbReference>
<dbReference type="STRING" id="342668.A0A1B8G9W4"/>
<dbReference type="InterPro" id="IPR024061">
    <property type="entry name" value="NDT80_DNA-bd_dom"/>
</dbReference>
<feature type="DNA-binding region" description="NDT80" evidence="2">
    <location>
        <begin position="99"/>
        <end position="331"/>
    </location>
</feature>
<dbReference type="OrthoDB" id="4117572at2759"/>
<organism evidence="5 6">
    <name type="scientific">Pseudogymnoascus verrucosus</name>
    <dbReference type="NCBI Taxonomy" id="342668"/>
    <lineage>
        <taxon>Eukaryota</taxon>
        <taxon>Fungi</taxon>
        <taxon>Dikarya</taxon>
        <taxon>Ascomycota</taxon>
        <taxon>Pezizomycotina</taxon>
        <taxon>Leotiomycetes</taxon>
        <taxon>Thelebolales</taxon>
        <taxon>Thelebolaceae</taxon>
        <taxon>Pseudogymnoascus</taxon>
    </lineage>
</organism>
<reference evidence="6" key="2">
    <citation type="journal article" date="2018" name="Nat. Commun.">
        <title>Extreme sensitivity to ultraviolet light in the fungal pathogen causing white-nose syndrome of bats.</title>
        <authorList>
            <person name="Palmer J.M."/>
            <person name="Drees K.P."/>
            <person name="Foster J.T."/>
            <person name="Lindner D.L."/>
        </authorList>
    </citation>
    <scope>NUCLEOTIDE SEQUENCE [LARGE SCALE GENOMIC DNA]</scope>
    <source>
        <strain evidence="6">UAMH 10579</strain>
    </source>
</reference>
<dbReference type="PANTHER" id="PTHR35144">
    <property type="entry name" value="MEIOSIS-SPECIFIC TRANSCRIPTION FACTOR NDT80"/>
    <property type="match status" value="1"/>
</dbReference>
<dbReference type="InterPro" id="IPR052605">
    <property type="entry name" value="Fungal_trans_regulator"/>
</dbReference>
<evidence type="ECO:0000256" key="2">
    <source>
        <dbReference type="PROSITE-ProRule" id="PRU00850"/>
    </source>
</evidence>
<evidence type="ECO:0000256" key="1">
    <source>
        <dbReference type="ARBA" id="ARBA00023125"/>
    </source>
</evidence>
<feature type="compositionally biased region" description="Basic and acidic residues" evidence="3">
    <location>
        <begin position="328"/>
        <end position="341"/>
    </location>
</feature>
<dbReference type="Pfam" id="PF05224">
    <property type="entry name" value="NDT80_PhoG"/>
    <property type="match status" value="1"/>
</dbReference>
<dbReference type="GO" id="GO:0045944">
    <property type="term" value="P:positive regulation of transcription by RNA polymerase II"/>
    <property type="evidence" value="ECO:0007669"/>
    <property type="project" value="TreeGrafter"/>
</dbReference>
<feature type="compositionally biased region" description="Pro residues" evidence="3">
    <location>
        <begin position="403"/>
        <end position="412"/>
    </location>
</feature>
<dbReference type="SUPFAM" id="SSF49417">
    <property type="entry name" value="p53-like transcription factors"/>
    <property type="match status" value="1"/>
</dbReference>
<dbReference type="PANTHER" id="PTHR35144:SF1">
    <property type="entry name" value="PROTEIN PACG"/>
    <property type="match status" value="1"/>
</dbReference>
<dbReference type="GeneID" id="28843209"/>
<keyword evidence="1 2" id="KW-0238">DNA-binding</keyword>
<feature type="region of interest" description="Disordered" evidence="3">
    <location>
        <begin position="320"/>
        <end position="346"/>
    </location>
</feature>
<evidence type="ECO:0000259" key="4">
    <source>
        <dbReference type="PROSITE" id="PS51517"/>
    </source>
</evidence>
<dbReference type="EMBL" id="KV460264">
    <property type="protein sequence ID" value="OBT92633.1"/>
    <property type="molecule type" value="Genomic_DNA"/>
</dbReference>
<dbReference type="InterPro" id="IPR037141">
    <property type="entry name" value="NDT80_DNA-bd_dom_sf"/>
</dbReference>
<gene>
    <name evidence="5" type="ORF">VE01_09823</name>
</gene>
<dbReference type="Proteomes" id="UP000091956">
    <property type="component" value="Unassembled WGS sequence"/>
</dbReference>
<dbReference type="GO" id="GO:0003700">
    <property type="term" value="F:DNA-binding transcription factor activity"/>
    <property type="evidence" value="ECO:0007669"/>
    <property type="project" value="UniProtKB-UniRule"/>
</dbReference>
<name>A0A1B8G9W4_9PEZI</name>
<evidence type="ECO:0000313" key="6">
    <source>
        <dbReference type="Proteomes" id="UP000091956"/>
    </source>
</evidence>
<feature type="region of interest" description="Disordered" evidence="3">
    <location>
        <begin position="384"/>
        <end position="462"/>
    </location>
</feature>
<feature type="compositionally biased region" description="Polar residues" evidence="3">
    <location>
        <begin position="384"/>
        <end position="396"/>
    </location>
</feature>
<feature type="compositionally biased region" description="Basic and acidic residues" evidence="3">
    <location>
        <begin position="437"/>
        <end position="448"/>
    </location>
</feature>
<evidence type="ECO:0000256" key="3">
    <source>
        <dbReference type="SAM" id="MobiDB-lite"/>
    </source>
</evidence>
<protein>
    <recommendedName>
        <fullName evidence="4">NDT80 domain-containing protein</fullName>
    </recommendedName>
</protein>